<gene>
    <name evidence="1" type="primary">CSRP2.2</name>
    <name evidence="1" type="ORF">GBF38_015158</name>
</gene>
<reference evidence="1" key="1">
    <citation type="submission" date="2020-04" db="EMBL/GenBank/DDBJ databases">
        <title>A chromosome-scale assembly and high-density genetic map of the yellow drum (Nibea albiflora) genome.</title>
        <authorList>
            <person name="Xu D."/>
            <person name="Zhang W."/>
            <person name="Chen R."/>
            <person name="Tan P."/>
            <person name="Wang L."/>
            <person name="Song H."/>
            <person name="Tian L."/>
            <person name="Zhu Q."/>
            <person name="Wang B."/>
        </authorList>
    </citation>
    <scope>NUCLEOTIDE SEQUENCE</scope>
    <source>
        <strain evidence="1">ZJHYS-2018</strain>
    </source>
</reference>
<name>A0ACB7ELF9_NIBAL</name>
<accession>A0ACB7ELF9</accession>
<keyword evidence="2" id="KW-1185">Reference proteome</keyword>
<evidence type="ECO:0000313" key="1">
    <source>
        <dbReference type="EMBL" id="KAG8002652.1"/>
    </source>
</evidence>
<comment type="caution">
    <text evidence="1">The sequence shown here is derived from an EMBL/GenBank/DDBJ whole genome shotgun (WGS) entry which is preliminary data.</text>
</comment>
<sequence>MSNMIFPSQVLFGTPIYERALQLCWHSPSYKSMIALMTQLLRLQQNNQLPAEVTAANMSELLVEQSKETLRVQLWEFELEGYDDDVRPLLQLVWEVNNAMKMRDVEYEARRLLSSPEAVPPRFQHPNIISQALEYAVILKEQQEKGPRSELLSPMEVVLQVLPKVLQGFWLPPPNTCFSMPSQQLSPMAVGITKAVQDRVSKTLPTVLLQATFSSTTRDNMTLSIQEKVRQGYSQDVLEKGLNSFAAEVLNTITDVAVREVCALFQPLISEAVETATDEAPARTASQEPDSAVVCTPPCALTVTDEPPASPELDSAVGSTPCALTVTDEPPASPEPDSAVGSTPCALTVTDEPPASPEPDSAVGSTPCALTVTDEPPASPEPDSAVGSTPCALTVTDEPPASPEPDSAVGSTPCALTVTDEPPACPEPDSAVGSTPCALTVTDEPPASPEPDSAVGSTPCALTVTDEPPASPEPDSAVGSTPCALTVTDEPPACPEPDSAVGSTPCALTVTDEPPACPEPDSAVGSTPCALTVTDEPPASPEPDSAVGSTPCALTVTDEPPASPEPDSAVGSTPCALTVTDEPPASPEPDSAVGSTPCALTVTDEPPASPEPDSAVGSTPCALTVTDEPPASPEPDSAVGSTPCALTVTDEPPASPEPDSAVGSTPCALTVIDEPQKPVYSFVNYNYNADARGTNSTENEAPGLQEENREMISAIITTPPALSAHTAIQNVFNRSLGETDRHEESEMPLGGGNKCGRCQKTVYFAEEVLCDGRSFHKSCFLCMVCGKNLDSTTVAVHMDEVYCKACYGKKYGPKGYGYGQGAGTLSTDKGESLDLITTFSLSVLIRPGPHRPTSNPNPSKLAQKFGGADKCPRCGKSVYAAEKVIGAGSSWHKTGCFSCATCGKSLESTTIADKDGEIYCKGCYSKHFGPKGFGYGAGAGALAHTQ</sequence>
<protein>
    <submittedName>
        <fullName evidence="1">Cysteine and glycine-rich protein 2</fullName>
    </submittedName>
</protein>
<proteinExistence type="predicted"/>
<dbReference type="EMBL" id="CM024793">
    <property type="protein sequence ID" value="KAG8002652.1"/>
    <property type="molecule type" value="Genomic_DNA"/>
</dbReference>
<dbReference type="Proteomes" id="UP000805704">
    <property type="component" value="Chromosome 5"/>
</dbReference>
<evidence type="ECO:0000313" key="2">
    <source>
        <dbReference type="Proteomes" id="UP000805704"/>
    </source>
</evidence>
<organism evidence="1 2">
    <name type="scientific">Nibea albiflora</name>
    <name type="common">Yellow drum</name>
    <name type="synonym">Corvina albiflora</name>
    <dbReference type="NCBI Taxonomy" id="240163"/>
    <lineage>
        <taxon>Eukaryota</taxon>
        <taxon>Metazoa</taxon>
        <taxon>Chordata</taxon>
        <taxon>Craniata</taxon>
        <taxon>Vertebrata</taxon>
        <taxon>Euteleostomi</taxon>
        <taxon>Actinopterygii</taxon>
        <taxon>Neopterygii</taxon>
        <taxon>Teleostei</taxon>
        <taxon>Neoteleostei</taxon>
        <taxon>Acanthomorphata</taxon>
        <taxon>Eupercaria</taxon>
        <taxon>Sciaenidae</taxon>
        <taxon>Nibea</taxon>
    </lineage>
</organism>